<dbReference type="EMBL" id="KQ947408">
    <property type="protein sequence ID" value="KUJ21192.1"/>
    <property type="molecule type" value="Genomic_DNA"/>
</dbReference>
<sequence length="554" mass="61215">MTQASRKRLRTSDTNENDKPVRRTRRATAQLKLQLAQAALATAHNNTGVAETANPALAEAIKNVANLERVHQEAQKVVDEARLGLGSAKEEYVQAGLLVKELNIERDAIQERYLAAQVARPNQLTTMQQQLRACVSQLAGATQDLSEKKSVLAELHEDINLLEQDRDQSTLDLCHAIYIRNKCMSVETGRDTTTSAAQDQINEPKQELTDVTNDGGRLQEELIDRGYSLPVSPSAALRDCQNRVRNLGRELRDCNDGQSIASGLSTLSQLADTEARIRQLEAEIEEHNRNLASLQTLIQQQEDATTKARLEDQRKILRLERELRDCNDDQSVASDFSTLSQLADAQARIRDLEAELATMTADTLVEADEEAQEVLRQEVVELNATVERLQTKLEYVNAARTQEVGAIQVQRQLDNSTDDDELRAANERGDRAERLRAEGAAGIAALQAANDALTTQVAAQGSTSKSDRHLWQLVNNSNRDIDRLRAQNSSLTDQVKVLAGEIVALRKTQGNGNGNKNGKKTTDLEAALKACRDANEDGVFATFPRDKVQSMVES</sequence>
<feature type="coiled-coil region" evidence="1">
    <location>
        <begin position="474"/>
        <end position="501"/>
    </location>
</feature>
<dbReference type="OrthoDB" id="10688233at2759"/>
<dbReference type="KEGG" id="psco:LY89DRAFT_429360"/>
<feature type="compositionally biased region" description="Basic and acidic residues" evidence="2">
    <location>
        <begin position="10"/>
        <end position="21"/>
    </location>
</feature>
<feature type="coiled-coil region" evidence="1">
    <location>
        <begin position="145"/>
        <end position="172"/>
    </location>
</feature>
<dbReference type="RefSeq" id="XP_018075547.1">
    <property type="nucleotide sequence ID" value="XM_018207460.1"/>
</dbReference>
<protein>
    <submittedName>
        <fullName evidence="3">Uncharacterized protein</fullName>
    </submittedName>
</protein>
<evidence type="ECO:0000313" key="4">
    <source>
        <dbReference type="Proteomes" id="UP000070700"/>
    </source>
</evidence>
<name>A0A194XN53_MOLSC</name>
<dbReference type="GeneID" id="28817186"/>
<feature type="coiled-coil region" evidence="1">
    <location>
        <begin position="270"/>
        <end position="392"/>
    </location>
</feature>
<evidence type="ECO:0000256" key="1">
    <source>
        <dbReference type="SAM" id="Coils"/>
    </source>
</evidence>
<dbReference type="InParanoid" id="A0A194XN53"/>
<evidence type="ECO:0000313" key="3">
    <source>
        <dbReference type="EMBL" id="KUJ21192.1"/>
    </source>
</evidence>
<feature type="region of interest" description="Disordered" evidence="2">
    <location>
        <begin position="1"/>
        <end position="24"/>
    </location>
</feature>
<gene>
    <name evidence="3" type="ORF">LY89DRAFT_429360</name>
</gene>
<organism evidence="3 4">
    <name type="scientific">Mollisia scopiformis</name>
    <name type="common">Conifer needle endophyte fungus</name>
    <name type="synonym">Phialocephala scopiformis</name>
    <dbReference type="NCBI Taxonomy" id="149040"/>
    <lineage>
        <taxon>Eukaryota</taxon>
        <taxon>Fungi</taxon>
        <taxon>Dikarya</taxon>
        <taxon>Ascomycota</taxon>
        <taxon>Pezizomycotina</taxon>
        <taxon>Leotiomycetes</taxon>
        <taxon>Helotiales</taxon>
        <taxon>Mollisiaceae</taxon>
        <taxon>Mollisia</taxon>
    </lineage>
</organism>
<accession>A0A194XN53</accession>
<keyword evidence="4" id="KW-1185">Reference proteome</keyword>
<evidence type="ECO:0000256" key="2">
    <source>
        <dbReference type="SAM" id="MobiDB-lite"/>
    </source>
</evidence>
<keyword evidence="1" id="KW-0175">Coiled coil</keyword>
<proteinExistence type="predicted"/>
<dbReference type="Proteomes" id="UP000070700">
    <property type="component" value="Unassembled WGS sequence"/>
</dbReference>
<reference evidence="3 4" key="1">
    <citation type="submission" date="2015-10" db="EMBL/GenBank/DDBJ databases">
        <title>Full genome of DAOMC 229536 Phialocephala scopiformis, a fungal endophyte of spruce producing the potent anti-insectan compound rugulosin.</title>
        <authorList>
            <consortium name="DOE Joint Genome Institute"/>
            <person name="Walker A.K."/>
            <person name="Frasz S.L."/>
            <person name="Seifert K.A."/>
            <person name="Miller J.D."/>
            <person name="Mondo S.J."/>
            <person name="Labutti K."/>
            <person name="Lipzen A."/>
            <person name="Dockter R."/>
            <person name="Kennedy M."/>
            <person name="Grigoriev I.V."/>
            <person name="Spatafora J.W."/>
        </authorList>
    </citation>
    <scope>NUCLEOTIDE SEQUENCE [LARGE SCALE GENOMIC DNA]</scope>
    <source>
        <strain evidence="3 4">CBS 120377</strain>
    </source>
</reference>
<dbReference type="AlphaFoldDB" id="A0A194XN53"/>